<dbReference type="Proteomes" id="UP001165101">
    <property type="component" value="Unassembled WGS sequence"/>
</dbReference>
<accession>A0ACB5TKT1</accession>
<reference evidence="1" key="1">
    <citation type="submission" date="2023-04" db="EMBL/GenBank/DDBJ databases">
        <title>Candida boidinii NBRC 1967.</title>
        <authorList>
            <person name="Ichikawa N."/>
            <person name="Sato H."/>
            <person name="Tonouchi N."/>
        </authorList>
    </citation>
    <scope>NUCLEOTIDE SEQUENCE</scope>
    <source>
        <strain evidence="1">NBRC 1967</strain>
    </source>
</reference>
<comment type="caution">
    <text evidence="1">The sequence shown here is derived from an EMBL/GenBank/DDBJ whole genome shotgun (WGS) entry which is preliminary data.</text>
</comment>
<evidence type="ECO:0000313" key="1">
    <source>
        <dbReference type="EMBL" id="GME90578.1"/>
    </source>
</evidence>
<dbReference type="EMBL" id="BSXV01000779">
    <property type="protein sequence ID" value="GME90578.1"/>
    <property type="molecule type" value="Genomic_DNA"/>
</dbReference>
<evidence type="ECO:0000313" key="2">
    <source>
        <dbReference type="Proteomes" id="UP001165101"/>
    </source>
</evidence>
<sequence length="368" mass="43488">MFSIFDLRLVREKNQINKLNGFNPFSYLYNTENYFVSSFNSFLNTFTFNWISNKLNFFKHTSQNFKLIKNDRNIKTNSDELENDLFFNSSIKIDNRLTNNSVKPCAVTDLDFQGINYEYFDYEDSNHLTDLNTNNNISNNTNVINNNNNNYKNSFEEFHNSYNTINNHGLYNNNSNLEINNNNNIDNNSGFNVGSSSSINHDNDDSINNSKDYNHNFVKFNQNAIRDSEFDLNLLQDIQNFPGHSFQYEQEKLNDKKRNEFKDSNRNNNHVSVNSKKQNLSEVNTNPFNWNLRELVLEDDGKFNNSRNFTEEEEVSDYFEEIDHTRSTKETIKDDYYGNEFALDDEYCLEKCFSRTETTKKHSNLRLN</sequence>
<name>A0ACB5TKT1_CANBO</name>
<gene>
    <name evidence="1" type="ORF">Cboi01_000190700</name>
</gene>
<keyword evidence="2" id="KW-1185">Reference proteome</keyword>
<proteinExistence type="predicted"/>
<organism evidence="1 2">
    <name type="scientific">Candida boidinii</name>
    <name type="common">Yeast</name>
    <dbReference type="NCBI Taxonomy" id="5477"/>
    <lineage>
        <taxon>Eukaryota</taxon>
        <taxon>Fungi</taxon>
        <taxon>Dikarya</taxon>
        <taxon>Ascomycota</taxon>
        <taxon>Saccharomycotina</taxon>
        <taxon>Pichiomycetes</taxon>
        <taxon>Pichiales</taxon>
        <taxon>Pichiaceae</taxon>
        <taxon>Ogataea</taxon>
        <taxon>Ogataea/Candida clade</taxon>
    </lineage>
</organism>
<protein>
    <submittedName>
        <fullName evidence="1">Unnamed protein product</fullName>
    </submittedName>
</protein>